<dbReference type="EMBL" id="GEMB01007886">
    <property type="protein sequence ID" value="JAR95571.1"/>
    <property type="molecule type" value="Transcribed_RNA"/>
</dbReference>
<dbReference type="AlphaFoldDB" id="A0A170U425"/>
<reference evidence="1" key="1">
    <citation type="submission" date="2016-04" db="EMBL/GenBank/DDBJ databases">
        <authorList>
            <person name="Calderon-Fernandez G.M.Sr."/>
        </authorList>
    </citation>
    <scope>NUCLEOTIDE SEQUENCE</scope>
    <source>
        <strain evidence="1">Int1</strain>
        <tissue evidence="1">Integument</tissue>
    </source>
</reference>
<sequence length="50" mass="5878">MFQQDIPSVILVQEVKLLITLLIPFQIKIGNFRFIPKAKRNYHSNMAFIC</sequence>
<name>A0A170U425_TRIIF</name>
<accession>A0A170U425</accession>
<protein>
    <submittedName>
        <fullName evidence="1">Uv radiation resistance-associated protein</fullName>
    </submittedName>
</protein>
<organism evidence="1">
    <name type="scientific">Triatoma infestans</name>
    <name type="common">Assassin bug</name>
    <dbReference type="NCBI Taxonomy" id="30076"/>
    <lineage>
        <taxon>Eukaryota</taxon>
        <taxon>Metazoa</taxon>
        <taxon>Ecdysozoa</taxon>
        <taxon>Arthropoda</taxon>
        <taxon>Hexapoda</taxon>
        <taxon>Insecta</taxon>
        <taxon>Pterygota</taxon>
        <taxon>Neoptera</taxon>
        <taxon>Paraneoptera</taxon>
        <taxon>Hemiptera</taxon>
        <taxon>Heteroptera</taxon>
        <taxon>Panheteroptera</taxon>
        <taxon>Cimicomorpha</taxon>
        <taxon>Reduviidae</taxon>
        <taxon>Triatominae</taxon>
        <taxon>Triatoma</taxon>
    </lineage>
</organism>
<evidence type="ECO:0000313" key="1">
    <source>
        <dbReference type="EMBL" id="JAR95571.1"/>
    </source>
</evidence>
<proteinExistence type="predicted"/>
<reference evidence="1" key="2">
    <citation type="journal article" date="2017" name="J. Med. Entomol.">
        <title>Transcriptome Analysis of the Triatoma infestans (Hemiptera: Reduviidae) Integument.</title>
        <authorList>
            <person name="Calderon-Fernandez G.M."/>
            <person name="Moriconi D.E."/>
            <person name="Dulbecco A.B."/>
            <person name="Juarez M.P."/>
        </authorList>
    </citation>
    <scope>NUCLEOTIDE SEQUENCE</scope>
    <source>
        <strain evidence="1">Int1</strain>
        <tissue evidence="1">Integument</tissue>
    </source>
</reference>